<gene>
    <name evidence="1" type="ORF">GCM10010405_36480</name>
</gene>
<evidence type="ECO:0000313" key="1">
    <source>
        <dbReference type="EMBL" id="GAA2449719.1"/>
    </source>
</evidence>
<sequence>MESLPLPGAEARTRYHKVHDLAAYAAAVTGHSAFTERFADEIPHLWSPVTEVGLVLSCSCSGGSDGQAGLGEAAVDEVAAVPDVP</sequence>
<comment type="caution">
    <text evidence="1">The sequence shown here is derived from an EMBL/GenBank/DDBJ whole genome shotgun (WGS) entry which is preliminary data.</text>
</comment>
<proteinExistence type="predicted"/>
<organism evidence="1 2">
    <name type="scientific">Streptomyces macrosporus</name>
    <dbReference type="NCBI Taxonomy" id="44032"/>
    <lineage>
        <taxon>Bacteria</taxon>
        <taxon>Bacillati</taxon>
        <taxon>Actinomycetota</taxon>
        <taxon>Actinomycetes</taxon>
        <taxon>Kitasatosporales</taxon>
        <taxon>Streptomycetaceae</taxon>
        <taxon>Streptomyces</taxon>
    </lineage>
</organism>
<dbReference type="Proteomes" id="UP001501638">
    <property type="component" value="Unassembled WGS sequence"/>
</dbReference>
<dbReference type="EMBL" id="BAAASZ010000026">
    <property type="protein sequence ID" value="GAA2449719.1"/>
    <property type="molecule type" value="Genomic_DNA"/>
</dbReference>
<protein>
    <submittedName>
        <fullName evidence="1">Uncharacterized protein</fullName>
    </submittedName>
</protein>
<name>A0ABN3K547_9ACTN</name>
<keyword evidence="2" id="KW-1185">Reference proteome</keyword>
<accession>A0ABN3K547</accession>
<reference evidence="1 2" key="1">
    <citation type="journal article" date="2019" name="Int. J. Syst. Evol. Microbiol.">
        <title>The Global Catalogue of Microorganisms (GCM) 10K type strain sequencing project: providing services to taxonomists for standard genome sequencing and annotation.</title>
        <authorList>
            <consortium name="The Broad Institute Genomics Platform"/>
            <consortium name="The Broad Institute Genome Sequencing Center for Infectious Disease"/>
            <person name="Wu L."/>
            <person name="Ma J."/>
        </authorList>
    </citation>
    <scope>NUCLEOTIDE SEQUENCE [LARGE SCALE GENOMIC DNA]</scope>
    <source>
        <strain evidence="1 2">JCM 6305</strain>
    </source>
</reference>
<evidence type="ECO:0000313" key="2">
    <source>
        <dbReference type="Proteomes" id="UP001501638"/>
    </source>
</evidence>